<evidence type="ECO:0000313" key="2">
    <source>
        <dbReference type="EMBL" id="KAL2741943.1"/>
    </source>
</evidence>
<feature type="compositionally biased region" description="Basic and acidic residues" evidence="1">
    <location>
        <begin position="60"/>
        <end position="70"/>
    </location>
</feature>
<gene>
    <name evidence="2" type="ORF">V1477_009572</name>
</gene>
<keyword evidence="3" id="KW-1185">Reference proteome</keyword>
<protein>
    <submittedName>
        <fullName evidence="2">Uncharacterized protein</fullName>
    </submittedName>
</protein>
<accession>A0ABD2CA64</accession>
<organism evidence="2 3">
    <name type="scientific">Vespula maculifrons</name>
    <name type="common">Eastern yellow jacket</name>
    <name type="synonym">Wasp</name>
    <dbReference type="NCBI Taxonomy" id="7453"/>
    <lineage>
        <taxon>Eukaryota</taxon>
        <taxon>Metazoa</taxon>
        <taxon>Ecdysozoa</taxon>
        <taxon>Arthropoda</taxon>
        <taxon>Hexapoda</taxon>
        <taxon>Insecta</taxon>
        <taxon>Pterygota</taxon>
        <taxon>Neoptera</taxon>
        <taxon>Endopterygota</taxon>
        <taxon>Hymenoptera</taxon>
        <taxon>Apocrita</taxon>
        <taxon>Aculeata</taxon>
        <taxon>Vespoidea</taxon>
        <taxon>Vespidae</taxon>
        <taxon>Vespinae</taxon>
        <taxon>Vespula</taxon>
    </lineage>
</organism>
<dbReference type="Proteomes" id="UP001607303">
    <property type="component" value="Unassembled WGS sequence"/>
</dbReference>
<evidence type="ECO:0000313" key="3">
    <source>
        <dbReference type="Proteomes" id="UP001607303"/>
    </source>
</evidence>
<dbReference type="EMBL" id="JAYRBN010000058">
    <property type="protein sequence ID" value="KAL2741943.1"/>
    <property type="molecule type" value="Genomic_DNA"/>
</dbReference>
<feature type="region of interest" description="Disordered" evidence="1">
    <location>
        <begin position="58"/>
        <end position="83"/>
    </location>
</feature>
<name>A0ABD2CA64_VESMC</name>
<comment type="caution">
    <text evidence="2">The sequence shown here is derived from an EMBL/GenBank/DDBJ whole genome shotgun (WGS) entry which is preliminary data.</text>
</comment>
<proteinExistence type="predicted"/>
<evidence type="ECO:0000256" key="1">
    <source>
        <dbReference type="SAM" id="MobiDB-lite"/>
    </source>
</evidence>
<dbReference type="AlphaFoldDB" id="A0ABD2CA64"/>
<sequence>MTVRYVTSIAMVLPAANASAKSSTIMRYSWGEEERKGVKRCANRDYRAGPCARLACGKSRRSDGQLDDRYTTATRPSDDASENSMRVYENVTLCDPQSEFDKYILETLATNYIVRYTDGFKLIN</sequence>
<reference evidence="2 3" key="1">
    <citation type="journal article" date="2024" name="Ann. Entomol. Soc. Am.">
        <title>Genomic analyses of the southern and eastern yellowjacket wasps (Hymenoptera: Vespidae) reveal evolutionary signatures of social life.</title>
        <authorList>
            <person name="Catto M.A."/>
            <person name="Caine P.B."/>
            <person name="Orr S.E."/>
            <person name="Hunt B.G."/>
            <person name="Goodisman M.A.D."/>
        </authorList>
    </citation>
    <scope>NUCLEOTIDE SEQUENCE [LARGE SCALE GENOMIC DNA]</scope>
    <source>
        <strain evidence="2">232</strain>
        <tissue evidence="2">Head and thorax</tissue>
    </source>
</reference>